<gene>
    <name evidence="1" type="ORF">MEDL_31710</name>
</gene>
<keyword evidence="2" id="KW-1185">Reference proteome</keyword>
<evidence type="ECO:0000313" key="1">
    <source>
        <dbReference type="EMBL" id="CAG2218085.1"/>
    </source>
</evidence>
<evidence type="ECO:0000313" key="2">
    <source>
        <dbReference type="Proteomes" id="UP000683360"/>
    </source>
</evidence>
<name>A0A8S3SAG3_MYTED</name>
<dbReference type="OrthoDB" id="6196834at2759"/>
<proteinExistence type="predicted"/>
<dbReference type="Proteomes" id="UP000683360">
    <property type="component" value="Unassembled WGS sequence"/>
</dbReference>
<sequence length="159" mass="18150">MDIRAGNRAAVMKVFNKLEDAIVDTPLDPEVICTLLEAVEKKKKTLDNIDEQILHTMDSEGITDEIIETDEYYLELENQNPADYLTCGITAKQLMNSALWIKGPKWIANKAEWPNWTRNVANCNIFSTVTEESMDAEIHVPKTSCIQIEKYSSLLNWLE</sequence>
<protein>
    <submittedName>
        <fullName evidence="1">Uncharacterized protein</fullName>
    </submittedName>
</protein>
<dbReference type="EMBL" id="CAJPWZ010001585">
    <property type="protein sequence ID" value="CAG2218085.1"/>
    <property type="molecule type" value="Genomic_DNA"/>
</dbReference>
<organism evidence="1 2">
    <name type="scientific">Mytilus edulis</name>
    <name type="common">Blue mussel</name>
    <dbReference type="NCBI Taxonomy" id="6550"/>
    <lineage>
        <taxon>Eukaryota</taxon>
        <taxon>Metazoa</taxon>
        <taxon>Spiralia</taxon>
        <taxon>Lophotrochozoa</taxon>
        <taxon>Mollusca</taxon>
        <taxon>Bivalvia</taxon>
        <taxon>Autobranchia</taxon>
        <taxon>Pteriomorphia</taxon>
        <taxon>Mytilida</taxon>
        <taxon>Mytiloidea</taxon>
        <taxon>Mytilidae</taxon>
        <taxon>Mytilinae</taxon>
        <taxon>Mytilus</taxon>
    </lineage>
</organism>
<dbReference type="AlphaFoldDB" id="A0A8S3SAG3"/>
<accession>A0A8S3SAG3</accession>
<reference evidence="1" key="1">
    <citation type="submission" date="2021-03" db="EMBL/GenBank/DDBJ databases">
        <authorList>
            <person name="Bekaert M."/>
        </authorList>
    </citation>
    <scope>NUCLEOTIDE SEQUENCE</scope>
</reference>
<comment type="caution">
    <text evidence="1">The sequence shown here is derived from an EMBL/GenBank/DDBJ whole genome shotgun (WGS) entry which is preliminary data.</text>
</comment>